<feature type="domain" description="AB hydrolase-1" evidence="1">
    <location>
        <begin position="21"/>
        <end position="224"/>
    </location>
</feature>
<proteinExistence type="predicted"/>
<dbReference type="Pfam" id="PF12697">
    <property type="entry name" value="Abhydrolase_6"/>
    <property type="match status" value="1"/>
</dbReference>
<gene>
    <name evidence="2" type="ORF">AB0T83_12670</name>
</gene>
<reference evidence="2 3" key="1">
    <citation type="submission" date="2024-07" db="EMBL/GenBank/DDBJ databases">
        <authorList>
            <person name="Kang M."/>
        </authorList>
    </citation>
    <scope>NUCLEOTIDE SEQUENCE [LARGE SCALE GENOMIC DNA]</scope>
    <source>
        <strain evidence="2 3">DFM31</strain>
    </source>
</reference>
<dbReference type="SUPFAM" id="SSF53474">
    <property type="entry name" value="alpha/beta-Hydrolases"/>
    <property type="match status" value="1"/>
</dbReference>
<dbReference type="Proteomes" id="UP001553161">
    <property type="component" value="Unassembled WGS sequence"/>
</dbReference>
<keyword evidence="3" id="KW-1185">Reference proteome</keyword>
<accession>A0ABV3L815</accession>
<dbReference type="GO" id="GO:0016787">
    <property type="term" value="F:hydrolase activity"/>
    <property type="evidence" value="ECO:0007669"/>
    <property type="project" value="UniProtKB-KW"/>
</dbReference>
<evidence type="ECO:0000313" key="3">
    <source>
        <dbReference type="Proteomes" id="UP001553161"/>
    </source>
</evidence>
<sequence length="237" mass="24779">MAIEPAEGRPWVLLPGTLCSGRVFEPLLDRLGVPEAARHPVALRYPRVEDYLDEVTTACVPGAVVCGFSLGAIVAAHLADRLPSSAFLLFALNPLADRPEARAGRLDLAREVGEVGGARALAARLPALTGPSPDRTRAMILDMAEVCSGLIEAQTELALTRPGALKTLARTTAPISFLTGTGDTWAPLALAETAAQATPAGRFVPLEGLGHYALVEDPDACCAAVAHGFTLHQGMTE</sequence>
<dbReference type="InterPro" id="IPR000073">
    <property type="entry name" value="AB_hydrolase_1"/>
</dbReference>
<evidence type="ECO:0000313" key="2">
    <source>
        <dbReference type="EMBL" id="MEV8467633.1"/>
    </source>
</evidence>
<comment type="caution">
    <text evidence="2">The sequence shown here is derived from an EMBL/GenBank/DDBJ whole genome shotgun (WGS) entry which is preliminary data.</text>
</comment>
<dbReference type="RefSeq" id="WP_366193506.1">
    <property type="nucleotide sequence ID" value="NZ_JBFBVU010000015.1"/>
</dbReference>
<name>A0ABV3L815_9RHOB</name>
<dbReference type="EMBL" id="JBFBVU010000015">
    <property type="protein sequence ID" value="MEV8467633.1"/>
    <property type="molecule type" value="Genomic_DNA"/>
</dbReference>
<keyword evidence="2" id="KW-0378">Hydrolase</keyword>
<dbReference type="Gene3D" id="3.40.50.1820">
    <property type="entry name" value="alpha/beta hydrolase"/>
    <property type="match status" value="1"/>
</dbReference>
<dbReference type="InterPro" id="IPR029058">
    <property type="entry name" value="AB_hydrolase_fold"/>
</dbReference>
<protein>
    <submittedName>
        <fullName evidence="2">Alpha/beta hydrolase</fullName>
    </submittedName>
</protein>
<evidence type="ECO:0000259" key="1">
    <source>
        <dbReference type="Pfam" id="PF12697"/>
    </source>
</evidence>
<organism evidence="2 3">
    <name type="scientific">Meridianimarinicoccus marinus</name>
    <dbReference type="NCBI Taxonomy" id="3231483"/>
    <lineage>
        <taxon>Bacteria</taxon>
        <taxon>Pseudomonadati</taxon>
        <taxon>Pseudomonadota</taxon>
        <taxon>Alphaproteobacteria</taxon>
        <taxon>Rhodobacterales</taxon>
        <taxon>Paracoccaceae</taxon>
        <taxon>Meridianimarinicoccus</taxon>
    </lineage>
</organism>